<reference evidence="4" key="1">
    <citation type="submission" date="2022-10" db="EMBL/GenBank/DDBJ databases">
        <title>Tapping the CABI collections for fungal endophytes: first genome assemblies for Collariella, Neodidymelliopsis, Ascochyta clinopodiicola, Didymella pomorum, Didymosphaeria variabile, Neocosmospora piperis and Neocucurbitaria cava.</title>
        <authorList>
            <person name="Hill R."/>
        </authorList>
    </citation>
    <scope>NUCLEOTIDE SEQUENCE</scope>
    <source>
        <strain evidence="4">IMI 355082</strain>
    </source>
</reference>
<dbReference type="Pfam" id="PF13649">
    <property type="entry name" value="Methyltransf_25"/>
    <property type="match status" value="1"/>
</dbReference>
<evidence type="ECO:0000256" key="2">
    <source>
        <dbReference type="ARBA" id="ARBA00022679"/>
    </source>
</evidence>
<accession>A0A9W8YW60</accession>
<dbReference type="Proteomes" id="UP001140453">
    <property type="component" value="Unassembled WGS sequence"/>
</dbReference>
<keyword evidence="5" id="KW-1185">Reference proteome</keyword>
<dbReference type="OrthoDB" id="10004862at2759"/>
<dbReference type="GO" id="GO:0008168">
    <property type="term" value="F:methyltransferase activity"/>
    <property type="evidence" value="ECO:0007669"/>
    <property type="project" value="UniProtKB-KW"/>
</dbReference>
<evidence type="ECO:0000259" key="3">
    <source>
        <dbReference type="Pfam" id="PF13649"/>
    </source>
</evidence>
<comment type="caution">
    <text evidence="4">The sequence shown here is derived from an EMBL/GenBank/DDBJ whole genome shotgun (WGS) entry which is preliminary data.</text>
</comment>
<gene>
    <name evidence="4" type="ORF">N0V93_003166</name>
</gene>
<keyword evidence="1" id="KW-0489">Methyltransferase</keyword>
<evidence type="ECO:0000313" key="5">
    <source>
        <dbReference type="Proteomes" id="UP001140453"/>
    </source>
</evidence>
<organism evidence="4 5">
    <name type="scientific">Gnomoniopsis smithogilvyi</name>
    <dbReference type="NCBI Taxonomy" id="1191159"/>
    <lineage>
        <taxon>Eukaryota</taxon>
        <taxon>Fungi</taxon>
        <taxon>Dikarya</taxon>
        <taxon>Ascomycota</taxon>
        <taxon>Pezizomycotina</taxon>
        <taxon>Sordariomycetes</taxon>
        <taxon>Sordariomycetidae</taxon>
        <taxon>Diaporthales</taxon>
        <taxon>Gnomoniaceae</taxon>
        <taxon>Gnomoniopsis</taxon>
    </lineage>
</organism>
<evidence type="ECO:0000313" key="4">
    <source>
        <dbReference type="EMBL" id="KAJ4393949.1"/>
    </source>
</evidence>
<keyword evidence="2" id="KW-0808">Transferase</keyword>
<evidence type="ECO:0000256" key="1">
    <source>
        <dbReference type="ARBA" id="ARBA00022603"/>
    </source>
</evidence>
<proteinExistence type="predicted"/>
<dbReference type="EMBL" id="JAPEVB010000002">
    <property type="protein sequence ID" value="KAJ4393949.1"/>
    <property type="molecule type" value="Genomic_DNA"/>
</dbReference>
<sequence length="226" mass="25405">MERPSAIPDNLKARLRDSYNAIAEKYTVWATNNADIRLAYLDKLLALLSSTHSEILELGCGAGIPTTEKLLAHSANFHVTGNDISSVQIALGKARLETVVFGTDRVKWIEGDMMDLDFAGGSYDVVLGFYTIQHLPREEQITVLGRIVHWLRPGGYILINLPADEEENVVMEGWMAPEGWVYYSGWSVEKYRQLLKGLKLDVVLDEVQKDNVKAEFLWIIAKKPEA</sequence>
<dbReference type="PANTHER" id="PTHR43861">
    <property type="entry name" value="TRANS-ACONITATE 2-METHYLTRANSFERASE-RELATED"/>
    <property type="match status" value="1"/>
</dbReference>
<dbReference type="Gene3D" id="3.40.50.150">
    <property type="entry name" value="Vaccinia Virus protein VP39"/>
    <property type="match status" value="1"/>
</dbReference>
<dbReference type="SUPFAM" id="SSF53335">
    <property type="entry name" value="S-adenosyl-L-methionine-dependent methyltransferases"/>
    <property type="match status" value="1"/>
</dbReference>
<feature type="domain" description="Methyltransferase" evidence="3">
    <location>
        <begin position="55"/>
        <end position="155"/>
    </location>
</feature>
<protein>
    <recommendedName>
        <fullName evidence="3">Methyltransferase domain-containing protein</fullName>
    </recommendedName>
</protein>
<dbReference type="GO" id="GO:0032259">
    <property type="term" value="P:methylation"/>
    <property type="evidence" value="ECO:0007669"/>
    <property type="project" value="UniProtKB-KW"/>
</dbReference>
<dbReference type="CDD" id="cd02440">
    <property type="entry name" value="AdoMet_MTases"/>
    <property type="match status" value="1"/>
</dbReference>
<name>A0A9W8YW60_9PEZI</name>
<dbReference type="AlphaFoldDB" id="A0A9W8YW60"/>
<dbReference type="InterPro" id="IPR041698">
    <property type="entry name" value="Methyltransf_25"/>
</dbReference>
<dbReference type="PANTHER" id="PTHR43861:SF1">
    <property type="entry name" value="TRANS-ACONITATE 2-METHYLTRANSFERASE"/>
    <property type="match status" value="1"/>
</dbReference>
<dbReference type="InterPro" id="IPR029063">
    <property type="entry name" value="SAM-dependent_MTases_sf"/>
</dbReference>